<dbReference type="GO" id="GO:0009279">
    <property type="term" value="C:cell outer membrane"/>
    <property type="evidence" value="ECO:0007669"/>
    <property type="project" value="UniProtKB-SubCell"/>
</dbReference>
<protein>
    <submittedName>
        <fullName evidence="9">General secretion pathway protein GspD</fullName>
    </submittedName>
</protein>
<proteinExistence type="inferred from homology"/>
<dbReference type="InterPro" id="IPR038591">
    <property type="entry name" value="NolW-like_sf"/>
</dbReference>
<dbReference type="Pfam" id="PF00263">
    <property type="entry name" value="Secretin"/>
    <property type="match status" value="1"/>
</dbReference>
<evidence type="ECO:0000313" key="9">
    <source>
        <dbReference type="EMBL" id="NWN63142.1"/>
    </source>
</evidence>
<feature type="compositionally biased region" description="Polar residues" evidence="7">
    <location>
        <begin position="597"/>
        <end position="606"/>
    </location>
</feature>
<feature type="region of interest" description="Disordered" evidence="7">
    <location>
        <begin position="597"/>
        <end position="653"/>
    </location>
</feature>
<dbReference type="Gene3D" id="3.55.50.30">
    <property type="match status" value="1"/>
</dbReference>
<dbReference type="SMART" id="SM00965">
    <property type="entry name" value="STN"/>
    <property type="match status" value="1"/>
</dbReference>
<keyword evidence="3" id="KW-0472">Membrane</keyword>
<evidence type="ECO:0000256" key="7">
    <source>
        <dbReference type="SAM" id="MobiDB-lite"/>
    </source>
</evidence>
<evidence type="ECO:0000256" key="2">
    <source>
        <dbReference type="ARBA" id="ARBA00022729"/>
    </source>
</evidence>
<dbReference type="InterPro" id="IPR050810">
    <property type="entry name" value="Bact_Secretion_Sys_Channel"/>
</dbReference>
<evidence type="ECO:0000256" key="5">
    <source>
        <dbReference type="RuleBase" id="RU004003"/>
    </source>
</evidence>
<evidence type="ECO:0000256" key="3">
    <source>
        <dbReference type="ARBA" id="ARBA00023136"/>
    </source>
</evidence>
<dbReference type="InterPro" id="IPR005644">
    <property type="entry name" value="NolW-like"/>
</dbReference>
<dbReference type="GO" id="GO:0015627">
    <property type="term" value="C:type II protein secretion system complex"/>
    <property type="evidence" value="ECO:0007669"/>
    <property type="project" value="TreeGrafter"/>
</dbReference>
<dbReference type="Pfam" id="PF03958">
    <property type="entry name" value="Secretin_N"/>
    <property type="match status" value="1"/>
</dbReference>
<reference evidence="9 10" key="1">
    <citation type="submission" date="2020-05" db="EMBL/GenBank/DDBJ databases">
        <title>Onion-isolated Pseudomonas sp.</title>
        <authorList>
            <person name="Fujikawa T."/>
            <person name="Sawada H."/>
        </authorList>
    </citation>
    <scope>NUCLEOTIDE SEQUENCE [LARGE SCALE GENOMIC DNA]</scope>
    <source>
        <strain evidence="9 10">MAFF 301512</strain>
    </source>
</reference>
<feature type="compositionally biased region" description="Pro residues" evidence="7">
    <location>
        <begin position="624"/>
        <end position="653"/>
    </location>
</feature>
<evidence type="ECO:0000256" key="6">
    <source>
        <dbReference type="RuleBase" id="RU004004"/>
    </source>
</evidence>
<gene>
    <name evidence="9" type="ORF">HT123_19495</name>
</gene>
<feature type="domain" description="Secretin/TonB short N-terminal" evidence="8">
    <location>
        <begin position="204"/>
        <end position="255"/>
    </location>
</feature>
<dbReference type="InterPro" id="IPR004846">
    <property type="entry name" value="T2SS/T3SS_dom"/>
</dbReference>
<dbReference type="AlphaFoldDB" id="A0A7Y8UYR2"/>
<dbReference type="PANTHER" id="PTHR30332:SF17">
    <property type="entry name" value="TYPE IV PILIATION SYSTEM PROTEIN DR_0774-RELATED"/>
    <property type="match status" value="1"/>
</dbReference>
<evidence type="ECO:0000313" key="10">
    <source>
        <dbReference type="Proteomes" id="UP000543908"/>
    </source>
</evidence>
<comment type="similarity">
    <text evidence="5">Belongs to the bacterial secretin family.</text>
</comment>
<sequence length="653" mass="71368">MTTRTLILLGLVLLLASGCETQRAIKQSDELRQKGDIVRSVEVLQAEAKEDPDDIQLRTAQFSKLELLVAQYSREASTALMRGDDAAAIRALETILKYDPSNLGARQEIQSIQAMKHLRPQLARAYEMKRSNPVEALNLVRQIIAQKPNYREALDFRNALTRELVSADYLSANLSEAMRKPLSLEFSSQSLSTIFETIARLSGVNFVIDKDVNPSASASMTASRTTAEDALNLLLTTQGLEKKILNNNTILVYPRRPDKEREYRELAVRTFYLSHGDAKIVAAEIKQTLKPKEVLVDERLNAVIVRDGLDTLSAVEKLVEAIDIAQSEVTIDIQVLEVSLADELNLGIQYPEGIGLSVGNLSNVPAGLVGTPISALRGINGDNILLDSASTSARINMLQRSGNTITLANPRVRVRNREEAEVKIGDKVPIVTSTTANTVTTASVSYQDVGLLIKVIPNISLIGEVNLELNVEMSHITKRIPGTDSAPPMFELGSRSTKTLLTARDNETQVVSGLIRTADIDEGSGLPLLSKIPWLGNKLFGTNQNTQQKTEIILLLTPRIERNLDLPISQISTFHSGTEARSSTEGMILRDTTSNMVLKSTGSGDSNPPLLPPMQQPQERNWQPLPPPLPLPLPELVPKPVPPPAQATPPTGS</sequence>
<dbReference type="Gene3D" id="3.30.1370.120">
    <property type="match status" value="1"/>
</dbReference>
<evidence type="ECO:0000259" key="8">
    <source>
        <dbReference type="SMART" id="SM00965"/>
    </source>
</evidence>
<dbReference type="PROSITE" id="PS51257">
    <property type="entry name" value="PROKAR_LIPOPROTEIN"/>
    <property type="match status" value="1"/>
</dbReference>
<comment type="subcellular location">
    <subcellularLocation>
        <location evidence="6">Cell outer membrane</location>
    </subcellularLocation>
</comment>
<organism evidence="9 10">
    <name type="scientific">Pseudomonas allii</name>
    <dbReference type="NCBI Taxonomy" id="2740531"/>
    <lineage>
        <taxon>Bacteria</taxon>
        <taxon>Pseudomonadati</taxon>
        <taxon>Pseudomonadota</taxon>
        <taxon>Gammaproteobacteria</taxon>
        <taxon>Pseudomonadales</taxon>
        <taxon>Pseudomonadaceae</taxon>
        <taxon>Pseudomonas</taxon>
    </lineage>
</organism>
<evidence type="ECO:0000256" key="1">
    <source>
        <dbReference type="ARBA" id="ARBA00022448"/>
    </source>
</evidence>
<dbReference type="RefSeq" id="WP_179040788.1">
    <property type="nucleotide sequence ID" value="NZ_JABUHS010000179.1"/>
</dbReference>
<dbReference type="InterPro" id="IPR011990">
    <property type="entry name" value="TPR-like_helical_dom_sf"/>
</dbReference>
<dbReference type="PANTHER" id="PTHR30332">
    <property type="entry name" value="PROBABLE GENERAL SECRETION PATHWAY PROTEIN D"/>
    <property type="match status" value="1"/>
</dbReference>
<comment type="caution">
    <text evidence="9">The sequence shown here is derived from an EMBL/GenBank/DDBJ whole genome shotgun (WGS) entry which is preliminary data.</text>
</comment>
<dbReference type="EMBL" id="JABUHS010000179">
    <property type="protein sequence ID" value="NWN63142.1"/>
    <property type="molecule type" value="Genomic_DNA"/>
</dbReference>
<keyword evidence="4" id="KW-0998">Cell outer membrane</keyword>
<name>A0A7Y8UYR2_9PSED</name>
<evidence type="ECO:0000256" key="4">
    <source>
        <dbReference type="ARBA" id="ARBA00023237"/>
    </source>
</evidence>
<keyword evidence="1 6" id="KW-0813">Transport</keyword>
<dbReference type="GO" id="GO:0009306">
    <property type="term" value="P:protein secretion"/>
    <property type="evidence" value="ECO:0007669"/>
    <property type="project" value="InterPro"/>
</dbReference>
<dbReference type="InterPro" id="IPR011662">
    <property type="entry name" value="Secretin/TonB_short_N"/>
</dbReference>
<dbReference type="Gene3D" id="1.25.40.10">
    <property type="entry name" value="Tetratricopeptide repeat domain"/>
    <property type="match status" value="1"/>
</dbReference>
<dbReference type="Proteomes" id="UP000543908">
    <property type="component" value="Unassembled WGS sequence"/>
</dbReference>
<dbReference type="Pfam" id="PF07660">
    <property type="entry name" value="STN"/>
    <property type="match status" value="1"/>
</dbReference>
<accession>A0A7Y8UYR2</accession>
<keyword evidence="2" id="KW-0732">Signal</keyword>